<reference evidence="2" key="1">
    <citation type="submission" date="2014-05" db="EMBL/GenBank/DDBJ databases">
        <authorList>
            <person name="Chronopoulou M."/>
        </authorList>
    </citation>
    <scope>NUCLEOTIDE SEQUENCE</scope>
    <source>
        <tissue evidence="2">Whole organism</tissue>
    </source>
</reference>
<organism evidence="2">
    <name type="scientific">Lepeophtheirus salmonis</name>
    <name type="common">Salmon louse</name>
    <name type="synonym">Caligus salmonis</name>
    <dbReference type="NCBI Taxonomy" id="72036"/>
    <lineage>
        <taxon>Eukaryota</taxon>
        <taxon>Metazoa</taxon>
        <taxon>Ecdysozoa</taxon>
        <taxon>Arthropoda</taxon>
        <taxon>Crustacea</taxon>
        <taxon>Multicrustacea</taxon>
        <taxon>Hexanauplia</taxon>
        <taxon>Copepoda</taxon>
        <taxon>Siphonostomatoida</taxon>
        <taxon>Caligidae</taxon>
        <taxon>Lepeophtheirus</taxon>
    </lineage>
</organism>
<dbReference type="AlphaFoldDB" id="A0A0K2U5A6"/>
<feature type="non-terminal residue" evidence="2">
    <location>
        <position position="1"/>
    </location>
</feature>
<sequence length="113" mass="13277">RKGCRCPQEKDHPGPQDSLQVGAREKRGRIQRVHLVDHQIHRLHCYIHCWVLVDKSFQNHRRCFHRDHFQCQGVHHPYILLVVSHVALDSSRDIAFPVLLSETHWEGEKDPAP</sequence>
<dbReference type="EMBL" id="HACA01016032">
    <property type="protein sequence ID" value="CDW33393.1"/>
    <property type="molecule type" value="Transcribed_RNA"/>
</dbReference>
<proteinExistence type="predicted"/>
<accession>A0A0K2U5A6</accession>
<name>A0A0K2U5A6_LEPSM</name>
<evidence type="ECO:0000256" key="1">
    <source>
        <dbReference type="SAM" id="MobiDB-lite"/>
    </source>
</evidence>
<feature type="region of interest" description="Disordered" evidence="1">
    <location>
        <begin position="1"/>
        <end position="24"/>
    </location>
</feature>
<protein>
    <submittedName>
        <fullName evidence="2">Uncharacterized protein</fullName>
    </submittedName>
</protein>
<evidence type="ECO:0000313" key="2">
    <source>
        <dbReference type="EMBL" id="CDW33393.1"/>
    </source>
</evidence>